<dbReference type="Gene3D" id="1.20.1720.10">
    <property type="entry name" value="Multidrug resistance protein D"/>
    <property type="match status" value="1"/>
</dbReference>
<dbReference type="SUPFAM" id="SSF103473">
    <property type="entry name" value="MFS general substrate transporter"/>
    <property type="match status" value="1"/>
</dbReference>
<dbReference type="AlphaFoldDB" id="A0A242M8X4"/>
<evidence type="ECO:0000313" key="9">
    <source>
        <dbReference type="EMBL" id="OTP67686.1"/>
    </source>
</evidence>
<dbReference type="EMBL" id="NBTY01000193">
    <property type="protein sequence ID" value="OTP67686.1"/>
    <property type="molecule type" value="Genomic_DNA"/>
</dbReference>
<dbReference type="PANTHER" id="PTHR42718:SF46">
    <property type="entry name" value="BLR6921 PROTEIN"/>
    <property type="match status" value="1"/>
</dbReference>
<evidence type="ECO:0000256" key="5">
    <source>
        <dbReference type="ARBA" id="ARBA00022989"/>
    </source>
</evidence>
<protein>
    <submittedName>
        <fullName evidence="9">Putative membrane transport protein</fullName>
    </submittedName>
</protein>
<sequence length="122" mass="12738">MTTHPRYPALTLAVLATAQFFIAVDYNIVYVGLPSIGKQLGLLPHHLQWVVSAYALALGGLLLLGGRLGDAFGRRRAFIAALPLYGGALLAGGFAGTPLVLIASRAVQGLGGALLFLCRRAP</sequence>
<keyword evidence="6 7" id="KW-0472">Membrane</keyword>
<dbReference type="RefSeq" id="WP_179196505.1">
    <property type="nucleotide sequence ID" value="NZ_NBTY01000193.1"/>
</dbReference>
<dbReference type="InterPro" id="IPR020846">
    <property type="entry name" value="MFS_dom"/>
</dbReference>
<reference evidence="9 10" key="1">
    <citation type="submission" date="2017-03" db="EMBL/GenBank/DDBJ databases">
        <title>Genome analysis of strain PAMC 26510.</title>
        <authorList>
            <person name="Oh H.-M."/>
            <person name="Yang J.-A."/>
        </authorList>
    </citation>
    <scope>NUCLEOTIDE SEQUENCE [LARGE SCALE GENOMIC DNA]</scope>
    <source>
        <strain evidence="9 10">PAMC 26510</strain>
    </source>
</reference>
<comment type="caution">
    <text evidence="9">The sequence shown here is derived from an EMBL/GenBank/DDBJ whole genome shotgun (WGS) entry which is preliminary data.</text>
</comment>
<dbReference type="GO" id="GO:0022857">
    <property type="term" value="F:transmembrane transporter activity"/>
    <property type="evidence" value="ECO:0007669"/>
    <property type="project" value="InterPro"/>
</dbReference>
<keyword evidence="3" id="KW-1003">Cell membrane</keyword>
<evidence type="ECO:0000256" key="3">
    <source>
        <dbReference type="ARBA" id="ARBA00022475"/>
    </source>
</evidence>
<accession>A0A242M8X4</accession>
<comment type="subcellular location">
    <subcellularLocation>
        <location evidence="1">Cell membrane</location>
        <topology evidence="1">Multi-pass membrane protein</topology>
    </subcellularLocation>
</comment>
<dbReference type="GO" id="GO:0005886">
    <property type="term" value="C:plasma membrane"/>
    <property type="evidence" value="ECO:0007669"/>
    <property type="project" value="UniProtKB-SubCell"/>
</dbReference>
<evidence type="ECO:0000256" key="2">
    <source>
        <dbReference type="ARBA" id="ARBA00022448"/>
    </source>
</evidence>
<evidence type="ECO:0000256" key="6">
    <source>
        <dbReference type="ARBA" id="ARBA00023136"/>
    </source>
</evidence>
<keyword evidence="2" id="KW-0813">Transport</keyword>
<evidence type="ECO:0000259" key="8">
    <source>
        <dbReference type="PROSITE" id="PS50850"/>
    </source>
</evidence>
<feature type="transmembrane region" description="Helical" evidence="7">
    <location>
        <begin position="77"/>
        <end position="95"/>
    </location>
</feature>
<feature type="domain" description="Major facilitator superfamily (MFS) profile" evidence="8">
    <location>
        <begin position="11"/>
        <end position="122"/>
    </location>
</feature>
<evidence type="ECO:0000256" key="4">
    <source>
        <dbReference type="ARBA" id="ARBA00022692"/>
    </source>
</evidence>
<proteinExistence type="predicted"/>
<dbReference type="Pfam" id="PF07690">
    <property type="entry name" value="MFS_1"/>
    <property type="match status" value="1"/>
</dbReference>
<dbReference type="PANTHER" id="PTHR42718">
    <property type="entry name" value="MAJOR FACILITATOR SUPERFAMILY MULTIDRUG TRANSPORTER MFSC"/>
    <property type="match status" value="1"/>
</dbReference>
<keyword evidence="4 7" id="KW-0812">Transmembrane</keyword>
<evidence type="ECO:0000256" key="7">
    <source>
        <dbReference type="SAM" id="Phobius"/>
    </source>
</evidence>
<organism evidence="9 10">
    <name type="scientific">Caballeronia sordidicola</name>
    <name type="common">Burkholderia sordidicola</name>
    <dbReference type="NCBI Taxonomy" id="196367"/>
    <lineage>
        <taxon>Bacteria</taxon>
        <taxon>Pseudomonadati</taxon>
        <taxon>Pseudomonadota</taxon>
        <taxon>Betaproteobacteria</taxon>
        <taxon>Burkholderiales</taxon>
        <taxon>Burkholderiaceae</taxon>
        <taxon>Caballeronia</taxon>
    </lineage>
</organism>
<dbReference type="InterPro" id="IPR011701">
    <property type="entry name" value="MFS"/>
</dbReference>
<keyword evidence="5 7" id="KW-1133">Transmembrane helix</keyword>
<dbReference type="PROSITE" id="PS50850">
    <property type="entry name" value="MFS"/>
    <property type="match status" value="1"/>
</dbReference>
<dbReference type="Proteomes" id="UP000194546">
    <property type="component" value="Unassembled WGS sequence"/>
</dbReference>
<name>A0A242M8X4_CABSO</name>
<gene>
    <name evidence="9" type="ORF">PAMC26510_30475</name>
</gene>
<feature type="transmembrane region" description="Helical" evidence="7">
    <location>
        <begin position="47"/>
        <end position="65"/>
    </location>
</feature>
<evidence type="ECO:0000313" key="10">
    <source>
        <dbReference type="Proteomes" id="UP000194546"/>
    </source>
</evidence>
<dbReference type="InterPro" id="IPR036259">
    <property type="entry name" value="MFS_trans_sf"/>
</dbReference>
<evidence type="ECO:0000256" key="1">
    <source>
        <dbReference type="ARBA" id="ARBA00004651"/>
    </source>
</evidence>